<feature type="compositionally biased region" description="Basic residues" evidence="1">
    <location>
        <begin position="91"/>
        <end position="105"/>
    </location>
</feature>
<dbReference type="Proteomes" id="UP000249402">
    <property type="component" value="Unassembled WGS sequence"/>
</dbReference>
<feature type="compositionally biased region" description="Basic and acidic residues" evidence="1">
    <location>
        <begin position="411"/>
        <end position="421"/>
    </location>
</feature>
<feature type="region of interest" description="Disordered" evidence="1">
    <location>
        <begin position="228"/>
        <end position="507"/>
    </location>
</feature>
<dbReference type="STRING" id="1448316.A0A395GX85"/>
<accession>A0A395GX85</accession>
<feature type="compositionally biased region" description="Polar residues" evidence="1">
    <location>
        <begin position="389"/>
        <end position="409"/>
    </location>
</feature>
<protein>
    <submittedName>
        <fullName evidence="2">Uncharacterized protein</fullName>
    </submittedName>
</protein>
<evidence type="ECO:0000313" key="3">
    <source>
        <dbReference type="Proteomes" id="UP000249402"/>
    </source>
</evidence>
<evidence type="ECO:0000313" key="2">
    <source>
        <dbReference type="EMBL" id="RAK99648.1"/>
    </source>
</evidence>
<organism evidence="2 3">
    <name type="scientific">Aspergillus ibericus CBS 121593</name>
    <dbReference type="NCBI Taxonomy" id="1448316"/>
    <lineage>
        <taxon>Eukaryota</taxon>
        <taxon>Fungi</taxon>
        <taxon>Dikarya</taxon>
        <taxon>Ascomycota</taxon>
        <taxon>Pezizomycotina</taxon>
        <taxon>Eurotiomycetes</taxon>
        <taxon>Eurotiomycetidae</taxon>
        <taxon>Eurotiales</taxon>
        <taxon>Aspergillaceae</taxon>
        <taxon>Aspergillus</taxon>
        <taxon>Aspergillus subgen. Circumdati</taxon>
    </lineage>
</organism>
<gene>
    <name evidence="2" type="ORF">BO80DRAFT_358538</name>
</gene>
<dbReference type="VEuPathDB" id="FungiDB:BO80DRAFT_358538"/>
<feature type="compositionally biased region" description="Low complexity" evidence="1">
    <location>
        <begin position="315"/>
        <end position="325"/>
    </location>
</feature>
<feature type="compositionally biased region" description="Basic residues" evidence="1">
    <location>
        <begin position="249"/>
        <end position="259"/>
    </location>
</feature>
<feature type="compositionally biased region" description="Basic and acidic residues" evidence="1">
    <location>
        <begin position="357"/>
        <end position="366"/>
    </location>
</feature>
<proteinExistence type="predicted"/>
<keyword evidence="3" id="KW-1185">Reference proteome</keyword>
<feature type="compositionally biased region" description="Basic and acidic residues" evidence="1">
    <location>
        <begin position="447"/>
        <end position="461"/>
    </location>
</feature>
<dbReference type="AlphaFoldDB" id="A0A395GX85"/>
<reference evidence="2 3" key="1">
    <citation type="submission" date="2018-02" db="EMBL/GenBank/DDBJ databases">
        <title>The genomes of Aspergillus section Nigri reveals drivers in fungal speciation.</title>
        <authorList>
            <consortium name="DOE Joint Genome Institute"/>
            <person name="Vesth T.C."/>
            <person name="Nybo J."/>
            <person name="Theobald S."/>
            <person name="Brandl J."/>
            <person name="Frisvad J.C."/>
            <person name="Nielsen K.F."/>
            <person name="Lyhne E.K."/>
            <person name="Kogle M.E."/>
            <person name="Kuo A."/>
            <person name="Riley R."/>
            <person name="Clum A."/>
            <person name="Nolan M."/>
            <person name="Lipzen A."/>
            <person name="Salamov A."/>
            <person name="Henrissat B."/>
            <person name="Wiebenga A."/>
            <person name="De vries R.P."/>
            <person name="Grigoriev I.V."/>
            <person name="Mortensen U.H."/>
            <person name="Andersen M.R."/>
            <person name="Baker S.E."/>
        </authorList>
    </citation>
    <scope>NUCLEOTIDE SEQUENCE [LARGE SCALE GENOMIC DNA]</scope>
    <source>
        <strain evidence="2 3">CBS 121593</strain>
    </source>
</reference>
<dbReference type="GeneID" id="37220753"/>
<sequence>MVGGKEVMSPSVMISPPHIDVDLYKSFDELHQRTVDKILSDEASFETSFDDYSGSDGINADDDQKQCGEDQVSNLATVKDSGYADSPYFSTKKRSRTQRTAQRHISRNDSNDDEGYDDRDSLADVDLGGHNAHQTVDNGEHLDDASEEDIIFASVDLDRRMELLTFITSHSFMEKGEYPVLRSARRRFVRDLRRQSLSVGMKEADLGPLMAYVKRTYLELFGNGPGSWDGSQFGDEIQDESSSQESRSKSSKKEKKRKRNTDEDQGTASKENVKATSKKRMSHGLVANGDGMEHDAAVPNPTGSISKPLADRPQVTENEATAVAEEAPKITIDLCKSDGEGADTPTESHNLLQPLIEHIEAAEKKHSLPSCSESKAKSCSPKQKKNAELRSSQQSPNKRPTNARPSSKSPPKHDEKEKDTEMNASQVCSPKDEDRSIAKSRQPGPSMDDKAKEQDPALSKKERNKRKRNNRKLRKKKYNIFRASLSEPEEFKPSTGESDLSKNGMPKTASQNVVTLEDLAILDEEFWDLEDF</sequence>
<evidence type="ECO:0000256" key="1">
    <source>
        <dbReference type="SAM" id="MobiDB-lite"/>
    </source>
</evidence>
<feature type="region of interest" description="Disordered" evidence="1">
    <location>
        <begin position="86"/>
        <end position="138"/>
    </location>
</feature>
<dbReference type="RefSeq" id="XP_025573976.1">
    <property type="nucleotide sequence ID" value="XM_025715888.1"/>
</dbReference>
<dbReference type="OrthoDB" id="10265068at2759"/>
<feature type="compositionally biased region" description="Basic residues" evidence="1">
    <location>
        <begin position="462"/>
        <end position="479"/>
    </location>
</feature>
<dbReference type="EMBL" id="KZ824445">
    <property type="protein sequence ID" value="RAK99648.1"/>
    <property type="molecule type" value="Genomic_DNA"/>
</dbReference>
<name>A0A395GX85_9EURO</name>